<comment type="subunit">
    <text evidence="1">Homotetramer.</text>
</comment>
<comment type="function">
    <text evidence="1">Hydrolyzes deoxynucleoside triphosphates (dNTPs) to the corresponding nucleoside monophosphates. Has a strong preference for dCTP and its analogs including 5-iodo-dCTP and 5-methyl-dCTP for which it may even have a higher efficiency. May protect DNA or RNA against the incorporation of these genotoxic nucleotide analogs through their catabolism.</text>
</comment>
<dbReference type="PhylomeDB" id="A0A0D2WSU4"/>
<dbReference type="InParanoid" id="A0A0D2WSU4"/>
<proteinExistence type="predicted"/>
<comment type="cofactor">
    <cofactor evidence="1">
        <name>Mg(2+)</name>
        <dbReference type="ChEBI" id="CHEBI:18420"/>
    </cofactor>
</comment>
<dbReference type="EMBL" id="KE346369">
    <property type="protein sequence ID" value="KJE95385.1"/>
    <property type="molecule type" value="Genomic_DNA"/>
</dbReference>
<dbReference type="CDD" id="cd11537">
    <property type="entry name" value="NTP-PPase_RS21-C6_like"/>
    <property type="match status" value="1"/>
</dbReference>
<comment type="subcellular location">
    <subcellularLocation>
        <location evidence="1">Cytoplasm</location>
        <location evidence="1">Cytosol</location>
    </subcellularLocation>
</comment>
<dbReference type="GO" id="GO:0042262">
    <property type="term" value="P:DNA protection"/>
    <property type="evidence" value="ECO:0007669"/>
    <property type="project" value="UniProtKB-UniRule"/>
</dbReference>
<dbReference type="RefSeq" id="XP_004345428.1">
    <property type="nucleotide sequence ID" value="XM_004345378.2"/>
</dbReference>
<organism evidence="3 4">
    <name type="scientific">Capsaspora owczarzaki (strain ATCC 30864)</name>
    <dbReference type="NCBI Taxonomy" id="595528"/>
    <lineage>
        <taxon>Eukaryota</taxon>
        <taxon>Filasterea</taxon>
        <taxon>Capsaspora</taxon>
    </lineage>
</organism>
<dbReference type="InterPro" id="IPR025984">
    <property type="entry name" value="DCTPP"/>
</dbReference>
<accession>A0A0D2WSU4</accession>
<dbReference type="OrthoDB" id="411123at2759"/>
<dbReference type="PANTHER" id="PTHR46523:SF1">
    <property type="entry name" value="DCTP PYROPHOSPHATASE 1"/>
    <property type="match status" value="1"/>
</dbReference>
<dbReference type="Proteomes" id="UP000008743">
    <property type="component" value="Unassembled WGS sequence"/>
</dbReference>
<dbReference type="AlphaFoldDB" id="A0A0D2WSU4"/>
<protein>
    <recommendedName>
        <fullName evidence="1">dCTP pyrophosphatase 1</fullName>
        <ecNumber evidence="1">3.6.1.12</ecNumber>
    </recommendedName>
</protein>
<dbReference type="GO" id="GO:0006253">
    <property type="term" value="P:dCTP catabolic process"/>
    <property type="evidence" value="ECO:0007669"/>
    <property type="project" value="UniProtKB-UniRule"/>
</dbReference>
<dbReference type="SUPFAM" id="SSF101386">
    <property type="entry name" value="all-alpha NTP pyrophosphatases"/>
    <property type="match status" value="1"/>
</dbReference>
<keyword evidence="1" id="KW-0479">Metal-binding</keyword>
<keyword evidence="1" id="KW-0460">Magnesium</keyword>
<keyword evidence="4" id="KW-1185">Reference proteome</keyword>
<dbReference type="eggNOG" id="ENOG502S210">
    <property type="taxonomic scope" value="Eukaryota"/>
</dbReference>
<gene>
    <name evidence="3" type="ORF">CAOG_005838</name>
</gene>
<feature type="region of interest" description="Disordered" evidence="2">
    <location>
        <begin position="1"/>
        <end position="34"/>
    </location>
</feature>
<evidence type="ECO:0000256" key="2">
    <source>
        <dbReference type="SAM" id="MobiDB-lite"/>
    </source>
</evidence>
<comment type="catalytic activity">
    <reaction evidence="1">
        <text>dCTP + H2O = dCMP + diphosphate + H(+)</text>
        <dbReference type="Rhea" id="RHEA:22636"/>
        <dbReference type="ChEBI" id="CHEBI:15377"/>
        <dbReference type="ChEBI" id="CHEBI:15378"/>
        <dbReference type="ChEBI" id="CHEBI:33019"/>
        <dbReference type="ChEBI" id="CHEBI:57566"/>
        <dbReference type="ChEBI" id="CHEBI:61481"/>
        <dbReference type="EC" id="3.6.1.12"/>
    </reaction>
</comment>
<name>A0A0D2WSU4_CAPO3</name>
<keyword evidence="1" id="KW-0378">Hydrolase</keyword>
<sequence length="154" mass="16735">MSDSTAQASQSQPQANVASASDSPASSAAAAKADFSDSPSLVELQRRCNEFTTARDWDQFHQPRNLMLALTGEVGELAEIFMWRGECPVGLPGWSEKDRHHLGQELSDCLIYLIRLATVCGIDLPAAAAAKIVENGRKYPTDKSFGSTKKYTDL</sequence>
<dbReference type="InterPro" id="IPR052555">
    <property type="entry name" value="dCTP_Pyrophosphatase"/>
</dbReference>
<reference evidence="4" key="1">
    <citation type="submission" date="2011-02" db="EMBL/GenBank/DDBJ databases">
        <title>The Genome Sequence of Capsaspora owczarzaki ATCC 30864.</title>
        <authorList>
            <person name="Russ C."/>
            <person name="Cuomo C."/>
            <person name="Burger G."/>
            <person name="Gray M.W."/>
            <person name="Holland P.W.H."/>
            <person name="King N."/>
            <person name="Lang F.B.F."/>
            <person name="Roger A.J."/>
            <person name="Ruiz-Trillo I."/>
            <person name="Young S.K."/>
            <person name="Zeng Q."/>
            <person name="Gargeya S."/>
            <person name="Alvarado L."/>
            <person name="Berlin A."/>
            <person name="Chapman S.B."/>
            <person name="Chen Z."/>
            <person name="Freedman E."/>
            <person name="Gellesch M."/>
            <person name="Goldberg J."/>
            <person name="Griggs A."/>
            <person name="Gujja S."/>
            <person name="Heilman E."/>
            <person name="Heiman D."/>
            <person name="Howarth C."/>
            <person name="Mehta T."/>
            <person name="Neiman D."/>
            <person name="Pearson M."/>
            <person name="Roberts A."/>
            <person name="Saif S."/>
            <person name="Shea T."/>
            <person name="Shenoy N."/>
            <person name="Sisk P."/>
            <person name="Stolte C."/>
            <person name="Sykes S."/>
            <person name="White J."/>
            <person name="Yandava C."/>
            <person name="Haas B."/>
            <person name="Nusbaum C."/>
            <person name="Birren B."/>
        </authorList>
    </citation>
    <scope>NUCLEOTIDE SEQUENCE</scope>
    <source>
        <strain evidence="4">ATCC 30864</strain>
    </source>
</reference>
<dbReference type="EC" id="3.6.1.12" evidence="1"/>
<evidence type="ECO:0000313" key="3">
    <source>
        <dbReference type="EMBL" id="KJE95385.1"/>
    </source>
</evidence>
<evidence type="ECO:0000313" key="4">
    <source>
        <dbReference type="Proteomes" id="UP000008743"/>
    </source>
</evidence>
<dbReference type="Gene3D" id="1.10.287.1080">
    <property type="entry name" value="MazG-like"/>
    <property type="match status" value="1"/>
</dbReference>
<evidence type="ECO:0000256" key="1">
    <source>
        <dbReference type="PIRNR" id="PIRNR029826"/>
    </source>
</evidence>
<dbReference type="STRING" id="595528.A0A0D2WSU4"/>
<dbReference type="GO" id="GO:0047840">
    <property type="term" value="F:dCTP diphosphatase activity"/>
    <property type="evidence" value="ECO:0007669"/>
    <property type="project" value="UniProtKB-UniRule"/>
</dbReference>
<dbReference type="PANTHER" id="PTHR46523">
    <property type="entry name" value="DCTP PYROPHOSPHATASE 1"/>
    <property type="match status" value="1"/>
</dbReference>
<dbReference type="OMA" id="THYANGV"/>
<dbReference type="Pfam" id="PF12643">
    <property type="entry name" value="MazG-like"/>
    <property type="match status" value="1"/>
</dbReference>
<dbReference type="GO" id="GO:0000287">
    <property type="term" value="F:magnesium ion binding"/>
    <property type="evidence" value="ECO:0007669"/>
    <property type="project" value="UniProtKB-UniRule"/>
</dbReference>
<dbReference type="GO" id="GO:0005829">
    <property type="term" value="C:cytosol"/>
    <property type="evidence" value="ECO:0007669"/>
    <property type="project" value="UniProtKB-SubCell"/>
</dbReference>
<keyword evidence="1" id="KW-0963">Cytoplasm</keyword>